<evidence type="ECO:0000313" key="2">
    <source>
        <dbReference type="Proteomes" id="UP000308652"/>
    </source>
</evidence>
<dbReference type="EMBL" id="ML213665">
    <property type="protein sequence ID" value="TFK32721.1"/>
    <property type="molecule type" value="Genomic_DNA"/>
</dbReference>
<sequence length="333" mass="37495">MAQTLVKRRRDSSDSDDGLRFVRSRIWSENNRVVIEAGQMHLCVFRDLLCIHSAVLKARVEALPPSDFVQGVDGCPVLCLNDSPRDVEHLLDALIDSRCVTYFNPKDRQPLEKVSALLRLGKNYEIELLKNGAVSCLRSHCKEWLEINAKDDAKSWAGVEDFDSPRTVVEIIKLARQTNVISVLPDMFTQCAATLSTEQIIRGVAQDDGLLSILSPQDQQVCITGRDKLRIAQTKELYAWLDEGKVRSPSCHTARSGDCSWNKARQAAKMYTEFQTYPLLHAGQLPPRPTDLIPSLCSVCRMVTLQSYLQGYGRIREALPSYFNLPSWTDLKA</sequence>
<evidence type="ECO:0000313" key="1">
    <source>
        <dbReference type="EMBL" id="TFK32721.1"/>
    </source>
</evidence>
<accession>A0A5C3LVG9</accession>
<proteinExistence type="predicted"/>
<name>A0A5C3LVG9_9AGAR</name>
<protein>
    <recommendedName>
        <fullName evidence="3">BTB domain-containing protein</fullName>
    </recommendedName>
</protein>
<organism evidence="1 2">
    <name type="scientific">Crucibulum laeve</name>
    <dbReference type="NCBI Taxonomy" id="68775"/>
    <lineage>
        <taxon>Eukaryota</taxon>
        <taxon>Fungi</taxon>
        <taxon>Dikarya</taxon>
        <taxon>Basidiomycota</taxon>
        <taxon>Agaricomycotina</taxon>
        <taxon>Agaricomycetes</taxon>
        <taxon>Agaricomycetidae</taxon>
        <taxon>Agaricales</taxon>
        <taxon>Agaricineae</taxon>
        <taxon>Nidulariaceae</taxon>
        <taxon>Crucibulum</taxon>
    </lineage>
</organism>
<reference evidence="1 2" key="1">
    <citation type="journal article" date="2019" name="Nat. Ecol. Evol.">
        <title>Megaphylogeny resolves global patterns of mushroom evolution.</title>
        <authorList>
            <person name="Varga T."/>
            <person name="Krizsan K."/>
            <person name="Foldi C."/>
            <person name="Dima B."/>
            <person name="Sanchez-Garcia M."/>
            <person name="Sanchez-Ramirez S."/>
            <person name="Szollosi G.J."/>
            <person name="Szarkandi J.G."/>
            <person name="Papp V."/>
            <person name="Albert L."/>
            <person name="Andreopoulos W."/>
            <person name="Angelini C."/>
            <person name="Antonin V."/>
            <person name="Barry K.W."/>
            <person name="Bougher N.L."/>
            <person name="Buchanan P."/>
            <person name="Buyck B."/>
            <person name="Bense V."/>
            <person name="Catcheside P."/>
            <person name="Chovatia M."/>
            <person name="Cooper J."/>
            <person name="Damon W."/>
            <person name="Desjardin D."/>
            <person name="Finy P."/>
            <person name="Geml J."/>
            <person name="Haridas S."/>
            <person name="Hughes K."/>
            <person name="Justo A."/>
            <person name="Karasinski D."/>
            <person name="Kautmanova I."/>
            <person name="Kiss B."/>
            <person name="Kocsube S."/>
            <person name="Kotiranta H."/>
            <person name="LaButti K.M."/>
            <person name="Lechner B.E."/>
            <person name="Liimatainen K."/>
            <person name="Lipzen A."/>
            <person name="Lukacs Z."/>
            <person name="Mihaltcheva S."/>
            <person name="Morgado L.N."/>
            <person name="Niskanen T."/>
            <person name="Noordeloos M.E."/>
            <person name="Ohm R.A."/>
            <person name="Ortiz-Santana B."/>
            <person name="Ovrebo C."/>
            <person name="Racz N."/>
            <person name="Riley R."/>
            <person name="Savchenko A."/>
            <person name="Shiryaev A."/>
            <person name="Soop K."/>
            <person name="Spirin V."/>
            <person name="Szebenyi C."/>
            <person name="Tomsovsky M."/>
            <person name="Tulloss R.E."/>
            <person name="Uehling J."/>
            <person name="Grigoriev I.V."/>
            <person name="Vagvolgyi C."/>
            <person name="Papp T."/>
            <person name="Martin F.M."/>
            <person name="Miettinen O."/>
            <person name="Hibbett D.S."/>
            <person name="Nagy L.G."/>
        </authorList>
    </citation>
    <scope>NUCLEOTIDE SEQUENCE [LARGE SCALE GENOMIC DNA]</scope>
    <source>
        <strain evidence="1 2">CBS 166.37</strain>
    </source>
</reference>
<dbReference type="Proteomes" id="UP000308652">
    <property type="component" value="Unassembled WGS sequence"/>
</dbReference>
<gene>
    <name evidence="1" type="ORF">BDQ12DRAFT_658830</name>
</gene>
<keyword evidence="2" id="KW-1185">Reference proteome</keyword>
<evidence type="ECO:0008006" key="3">
    <source>
        <dbReference type="Google" id="ProtNLM"/>
    </source>
</evidence>
<dbReference type="AlphaFoldDB" id="A0A5C3LVG9"/>
<dbReference type="OrthoDB" id="3217871at2759"/>